<comment type="caution">
    <text evidence="1">The sequence shown here is derived from an EMBL/GenBank/DDBJ whole genome shotgun (WGS) entry which is preliminary data.</text>
</comment>
<accession>A0ABU1NX21</accession>
<name>A0ABU1NX21_9BACL</name>
<sequence length="86" mass="9802">MAGSTINEPGAAPNVHCSIAPPHTRFPIVAAPSLKNYFPCNIRQISLISFFYTTRKGYKRQSNPIFDYFRYFSLKNGCESRRDIVL</sequence>
<evidence type="ECO:0000313" key="2">
    <source>
        <dbReference type="Proteomes" id="UP001267290"/>
    </source>
</evidence>
<gene>
    <name evidence="1" type="ORF">J2736_003228</name>
</gene>
<keyword evidence="2" id="KW-1185">Reference proteome</keyword>
<organism evidence="1 2">
    <name type="scientific">Paenibacillus qinlingensis</name>
    <dbReference type="NCBI Taxonomy" id="1837343"/>
    <lineage>
        <taxon>Bacteria</taxon>
        <taxon>Bacillati</taxon>
        <taxon>Bacillota</taxon>
        <taxon>Bacilli</taxon>
        <taxon>Bacillales</taxon>
        <taxon>Paenibacillaceae</taxon>
        <taxon>Paenibacillus</taxon>
    </lineage>
</organism>
<evidence type="ECO:0000313" key="1">
    <source>
        <dbReference type="EMBL" id="MDR6552026.1"/>
    </source>
</evidence>
<dbReference type="Proteomes" id="UP001267290">
    <property type="component" value="Unassembled WGS sequence"/>
</dbReference>
<dbReference type="EMBL" id="JAVDSB010000005">
    <property type="protein sequence ID" value="MDR6552026.1"/>
    <property type="molecule type" value="Genomic_DNA"/>
</dbReference>
<reference evidence="1 2" key="1">
    <citation type="submission" date="2023-07" db="EMBL/GenBank/DDBJ databases">
        <title>Sorghum-associated microbial communities from plants grown in Nebraska, USA.</title>
        <authorList>
            <person name="Schachtman D."/>
        </authorList>
    </citation>
    <scope>NUCLEOTIDE SEQUENCE [LARGE SCALE GENOMIC DNA]</scope>
    <source>
        <strain evidence="1 2">CC258</strain>
    </source>
</reference>
<protein>
    <submittedName>
        <fullName evidence="1">Uncharacterized protein</fullName>
    </submittedName>
</protein>
<proteinExistence type="predicted"/>